<dbReference type="Gene3D" id="2.130.10.10">
    <property type="entry name" value="YVTN repeat-like/Quinoprotein amine dehydrogenase"/>
    <property type="match status" value="1"/>
</dbReference>
<feature type="compositionally biased region" description="Acidic residues" evidence="1">
    <location>
        <begin position="582"/>
        <end position="604"/>
    </location>
</feature>
<name>A0A8H3GF28_9AGAM</name>
<evidence type="ECO:0000313" key="2">
    <source>
        <dbReference type="EMBL" id="CAE6446318.1"/>
    </source>
</evidence>
<dbReference type="EMBL" id="CAJMWT010002541">
    <property type="protein sequence ID" value="CAE6446318.1"/>
    <property type="molecule type" value="Genomic_DNA"/>
</dbReference>
<reference evidence="2" key="1">
    <citation type="submission" date="2021-01" db="EMBL/GenBank/DDBJ databases">
        <authorList>
            <person name="Kaushik A."/>
        </authorList>
    </citation>
    <scope>NUCLEOTIDE SEQUENCE</scope>
    <source>
        <strain evidence="2">AG2-2IIIB</strain>
    </source>
</reference>
<dbReference type="InterPro" id="IPR036322">
    <property type="entry name" value="WD40_repeat_dom_sf"/>
</dbReference>
<dbReference type="Proteomes" id="UP000663843">
    <property type="component" value="Unassembled WGS sequence"/>
</dbReference>
<evidence type="ECO:0000313" key="3">
    <source>
        <dbReference type="Proteomes" id="UP000663843"/>
    </source>
</evidence>
<dbReference type="InterPro" id="IPR015943">
    <property type="entry name" value="WD40/YVTN_repeat-like_dom_sf"/>
</dbReference>
<dbReference type="InterPro" id="IPR001680">
    <property type="entry name" value="WD40_rpt"/>
</dbReference>
<gene>
    <name evidence="2" type="ORF">RDB_LOCUS81474</name>
</gene>
<comment type="caution">
    <text evidence="2">The sequence shown here is derived from an EMBL/GenBank/DDBJ whole genome shotgun (WGS) entry which is preliminary data.</text>
</comment>
<protein>
    <submittedName>
        <fullName evidence="2">Uncharacterized protein</fullName>
    </submittedName>
</protein>
<dbReference type="SUPFAM" id="SSF50978">
    <property type="entry name" value="WD40 repeat-like"/>
    <property type="match status" value="1"/>
</dbReference>
<feature type="region of interest" description="Disordered" evidence="1">
    <location>
        <begin position="116"/>
        <end position="140"/>
    </location>
</feature>
<dbReference type="SMART" id="SM00320">
    <property type="entry name" value="WD40"/>
    <property type="match status" value="1"/>
</dbReference>
<evidence type="ECO:0000256" key="1">
    <source>
        <dbReference type="SAM" id="MobiDB-lite"/>
    </source>
</evidence>
<dbReference type="AlphaFoldDB" id="A0A8H3GF28"/>
<accession>A0A8H3GF28</accession>
<organism evidence="2 3">
    <name type="scientific">Rhizoctonia solani</name>
    <dbReference type="NCBI Taxonomy" id="456999"/>
    <lineage>
        <taxon>Eukaryota</taxon>
        <taxon>Fungi</taxon>
        <taxon>Dikarya</taxon>
        <taxon>Basidiomycota</taxon>
        <taxon>Agaricomycotina</taxon>
        <taxon>Agaricomycetes</taxon>
        <taxon>Cantharellales</taxon>
        <taxon>Ceratobasidiaceae</taxon>
        <taxon>Rhizoctonia</taxon>
    </lineage>
</organism>
<proteinExistence type="predicted"/>
<sequence>MPLPKAIQKQTAALTKNFDKCMKKLERLYATGRYDEYLALREGELATIYKDACGLVREADTKNAPYRTGLLDIVQPIIDEVIAEDGAVDVGCLTLRVQDYRDKPIVIKDRRVIQNPIARAPGNDDEDEDPKPHPRSSPYALFSFNPPNLTATLTDRAAMPIYDARCEISSVRDRRDRHFERCETDRVVDMQISSGGSCLAVLGWVETKVNSRNRRTSKFTAPWISYHFPDEPNSKFTKLMQWGSRSEVGLAGVPSYMTLDESQRLIFVADDDRIKSFEWATANGVLHKDPAAIHTLHSKGFNGPMTTLSNGSLIRAGTGTAALWKLSQLKTHGPKGDLVIGKKIFIDDECEYDSDCDHIPTFEYSSGSAHTSKIAFADDRKLSPKAWGVLPHSPSTVLTAGHMERNCIAIDLEHGGKTITRYQSHPGYVSGVFLSTTDPRVFLTSCRDGYVRLFDVRRAKPVLQFAAGKDCSAVALAHPDGIPTVFAASQYEGFKVWDLRSRVCVYELGADDYHHSSVCSFAWDSGRNSLYSLKSCFIDDGGYSDDSEEDEGMSYSRICRYSFKDKPRYAMLPADNTKVDEEGYYEPEYDTEVPMDDSDEDYED</sequence>
<feature type="region of interest" description="Disordered" evidence="1">
    <location>
        <begin position="580"/>
        <end position="604"/>
    </location>
</feature>